<feature type="region of interest" description="Disordered" evidence="1">
    <location>
        <begin position="1"/>
        <end position="53"/>
    </location>
</feature>
<name>A0AAV7RJU0_PLEWA</name>
<dbReference type="EMBL" id="JANPWB010000009">
    <property type="protein sequence ID" value="KAJ1152922.1"/>
    <property type="molecule type" value="Genomic_DNA"/>
</dbReference>
<sequence>MVSDHTQDRAGVGDRKHKVLPEPTKTMEQEKTLKGLRVADPPAGTCGEDNTAVARDKDNCDWHQTMEKPSKP</sequence>
<comment type="caution">
    <text evidence="2">The sequence shown here is derived from an EMBL/GenBank/DDBJ whole genome shotgun (WGS) entry which is preliminary data.</text>
</comment>
<gene>
    <name evidence="2" type="ORF">NDU88_005696</name>
</gene>
<organism evidence="2 3">
    <name type="scientific">Pleurodeles waltl</name>
    <name type="common">Iberian ribbed newt</name>
    <dbReference type="NCBI Taxonomy" id="8319"/>
    <lineage>
        <taxon>Eukaryota</taxon>
        <taxon>Metazoa</taxon>
        <taxon>Chordata</taxon>
        <taxon>Craniata</taxon>
        <taxon>Vertebrata</taxon>
        <taxon>Euteleostomi</taxon>
        <taxon>Amphibia</taxon>
        <taxon>Batrachia</taxon>
        <taxon>Caudata</taxon>
        <taxon>Salamandroidea</taxon>
        <taxon>Salamandridae</taxon>
        <taxon>Pleurodelinae</taxon>
        <taxon>Pleurodeles</taxon>
    </lineage>
</organism>
<feature type="compositionally biased region" description="Basic and acidic residues" evidence="1">
    <location>
        <begin position="1"/>
        <end position="14"/>
    </location>
</feature>
<accession>A0AAV7RJU0</accession>
<evidence type="ECO:0000313" key="3">
    <source>
        <dbReference type="Proteomes" id="UP001066276"/>
    </source>
</evidence>
<reference evidence="2" key="1">
    <citation type="journal article" date="2022" name="bioRxiv">
        <title>Sequencing and chromosome-scale assembly of the giantPleurodeles waltlgenome.</title>
        <authorList>
            <person name="Brown T."/>
            <person name="Elewa A."/>
            <person name="Iarovenko S."/>
            <person name="Subramanian E."/>
            <person name="Araus A.J."/>
            <person name="Petzold A."/>
            <person name="Susuki M."/>
            <person name="Suzuki K.-i.T."/>
            <person name="Hayashi T."/>
            <person name="Toyoda A."/>
            <person name="Oliveira C."/>
            <person name="Osipova E."/>
            <person name="Leigh N.D."/>
            <person name="Simon A."/>
            <person name="Yun M.H."/>
        </authorList>
    </citation>
    <scope>NUCLEOTIDE SEQUENCE</scope>
    <source>
        <strain evidence="2">20211129_DDA</strain>
        <tissue evidence="2">Liver</tissue>
    </source>
</reference>
<keyword evidence="3" id="KW-1185">Reference proteome</keyword>
<evidence type="ECO:0000313" key="2">
    <source>
        <dbReference type="EMBL" id="KAJ1152922.1"/>
    </source>
</evidence>
<evidence type="ECO:0000256" key="1">
    <source>
        <dbReference type="SAM" id="MobiDB-lite"/>
    </source>
</evidence>
<proteinExistence type="predicted"/>
<dbReference type="Proteomes" id="UP001066276">
    <property type="component" value="Chromosome 5"/>
</dbReference>
<protein>
    <submittedName>
        <fullName evidence="2">Uncharacterized protein</fullName>
    </submittedName>
</protein>
<dbReference type="AlphaFoldDB" id="A0AAV7RJU0"/>